<sequence length="539" mass="61203">MEYERIGKVKAETISPSKLRMKLIGHHHHRKKDGSNSNSTRTSPSRLEDAEFVKNSLLASESHNLEVTYQSSEVLSIKPTSNGVPVDRTSCQPKETMPRENHGMRKMQHYKKVDSANSSSIHLVKTEDEENHGYDSNTSSSSFEFHRGEKPVFNPATRFLLRPIPSKWNDAEKWIMNKQNLHSSYQKRNVLHSQANRVSTRSMMRVAPESSYFDHKLTISNVTETARVDFCQPTSHAGFEKSSFIPPVAHSFSGLSRGRIPVVESFHQSKDLKEVNELDSSCSRSTDDQTAIPGMRSVAMRDLGTEMTPITSQVPSRTSTPAGSATPLRTPTSSMPSTPMRDAPNATPLDIISVEDSQFPVENTKKQSSKEEMKLKKRREIQALGIQLGLGKRNTVATTWAGKSEQRKKKSYSKDFKYAEEHEKIEFEKRATLWEQAEKSRHIARYKHEKIKIQAWESQQKAKLEAELRRIEAKVEQVKAQAQAKTVKKIAMVRQRSAEKHADAEARRNQEARRTTAKAEYIRHTGRVPSSNYICCGWL</sequence>
<comment type="caution">
    <text evidence="5">The sequence shown here is derived from an EMBL/GenBank/DDBJ whole genome shotgun (WGS) entry which is preliminary data.</text>
</comment>
<comment type="similarity">
    <text evidence="1">Belongs to the remorin family.</text>
</comment>
<reference evidence="5 6" key="1">
    <citation type="submission" date="2024-01" db="EMBL/GenBank/DDBJ databases">
        <title>The genomes of 5 underutilized Papilionoideae crops provide insights into root nodulation and disease resistance.</title>
        <authorList>
            <person name="Yuan L."/>
        </authorList>
    </citation>
    <scope>NUCLEOTIDE SEQUENCE [LARGE SCALE GENOMIC DNA]</scope>
    <source>
        <strain evidence="5">LY-2023</strain>
        <tissue evidence="5">Leaf</tissue>
    </source>
</reference>
<dbReference type="PANTHER" id="PTHR31471">
    <property type="entry name" value="OS02G0116800 PROTEIN"/>
    <property type="match status" value="1"/>
</dbReference>
<gene>
    <name evidence="5" type="ORF">RJT34_13966</name>
</gene>
<feature type="region of interest" description="Disordered" evidence="3">
    <location>
        <begin position="79"/>
        <end position="99"/>
    </location>
</feature>
<feature type="compositionally biased region" description="Low complexity" evidence="3">
    <location>
        <begin position="35"/>
        <end position="45"/>
    </location>
</feature>
<keyword evidence="2" id="KW-0175">Coiled coil</keyword>
<dbReference type="InterPro" id="IPR005516">
    <property type="entry name" value="Remorin_C"/>
</dbReference>
<protein>
    <recommendedName>
        <fullName evidence="4">Remorin C-terminal domain-containing protein</fullName>
    </recommendedName>
</protein>
<evidence type="ECO:0000313" key="6">
    <source>
        <dbReference type="Proteomes" id="UP001359559"/>
    </source>
</evidence>
<feature type="compositionally biased region" description="Polar residues" evidence="3">
    <location>
        <begin position="79"/>
        <end position="93"/>
    </location>
</feature>
<evidence type="ECO:0000256" key="3">
    <source>
        <dbReference type="SAM" id="MobiDB-lite"/>
    </source>
</evidence>
<organism evidence="5 6">
    <name type="scientific">Clitoria ternatea</name>
    <name type="common">Butterfly pea</name>
    <dbReference type="NCBI Taxonomy" id="43366"/>
    <lineage>
        <taxon>Eukaryota</taxon>
        <taxon>Viridiplantae</taxon>
        <taxon>Streptophyta</taxon>
        <taxon>Embryophyta</taxon>
        <taxon>Tracheophyta</taxon>
        <taxon>Spermatophyta</taxon>
        <taxon>Magnoliopsida</taxon>
        <taxon>eudicotyledons</taxon>
        <taxon>Gunneridae</taxon>
        <taxon>Pentapetalae</taxon>
        <taxon>rosids</taxon>
        <taxon>fabids</taxon>
        <taxon>Fabales</taxon>
        <taxon>Fabaceae</taxon>
        <taxon>Papilionoideae</taxon>
        <taxon>50 kb inversion clade</taxon>
        <taxon>NPAAA clade</taxon>
        <taxon>indigoferoid/millettioid clade</taxon>
        <taxon>Phaseoleae</taxon>
        <taxon>Clitoria</taxon>
    </lineage>
</organism>
<feature type="compositionally biased region" description="Polar residues" evidence="3">
    <location>
        <begin position="310"/>
        <end position="337"/>
    </location>
</feature>
<evidence type="ECO:0000259" key="4">
    <source>
        <dbReference type="Pfam" id="PF03763"/>
    </source>
</evidence>
<feature type="domain" description="Remorin C-terminal" evidence="4">
    <location>
        <begin position="427"/>
        <end position="530"/>
    </location>
</feature>
<dbReference type="Proteomes" id="UP001359559">
    <property type="component" value="Unassembled WGS sequence"/>
</dbReference>
<dbReference type="PANTHER" id="PTHR31471:SF49">
    <property type="entry name" value="REMORIN FAMILY PROTEIN"/>
    <property type="match status" value="1"/>
</dbReference>
<name>A0AAN9JSH0_CLITE</name>
<feature type="region of interest" description="Disordered" evidence="3">
    <location>
        <begin position="25"/>
        <end position="47"/>
    </location>
</feature>
<feature type="region of interest" description="Disordered" evidence="3">
    <location>
        <begin position="126"/>
        <end position="145"/>
    </location>
</feature>
<feature type="coiled-coil region" evidence="2">
    <location>
        <begin position="461"/>
        <end position="488"/>
    </location>
</feature>
<dbReference type="AlphaFoldDB" id="A0AAN9JSH0"/>
<evidence type="ECO:0000313" key="5">
    <source>
        <dbReference type="EMBL" id="KAK7303067.1"/>
    </source>
</evidence>
<feature type="region of interest" description="Disordered" evidence="3">
    <location>
        <begin position="310"/>
        <end position="340"/>
    </location>
</feature>
<dbReference type="EMBL" id="JAYKXN010000003">
    <property type="protein sequence ID" value="KAK7303067.1"/>
    <property type="molecule type" value="Genomic_DNA"/>
</dbReference>
<accession>A0AAN9JSH0</accession>
<evidence type="ECO:0000256" key="1">
    <source>
        <dbReference type="ARBA" id="ARBA00005711"/>
    </source>
</evidence>
<keyword evidence="6" id="KW-1185">Reference proteome</keyword>
<evidence type="ECO:0000256" key="2">
    <source>
        <dbReference type="SAM" id="Coils"/>
    </source>
</evidence>
<feature type="compositionally biased region" description="Polar residues" evidence="3">
    <location>
        <begin position="134"/>
        <end position="143"/>
    </location>
</feature>
<dbReference type="Pfam" id="PF03763">
    <property type="entry name" value="Remorin_C"/>
    <property type="match status" value="1"/>
</dbReference>
<proteinExistence type="inferred from homology"/>